<evidence type="ECO:0000256" key="1">
    <source>
        <dbReference type="SAM" id="MobiDB-lite"/>
    </source>
</evidence>
<feature type="region of interest" description="Disordered" evidence="1">
    <location>
        <begin position="81"/>
        <end position="109"/>
    </location>
</feature>
<keyword evidence="4" id="KW-1185">Reference proteome</keyword>
<dbReference type="Proteomes" id="UP001597052">
    <property type="component" value="Unassembled WGS sequence"/>
</dbReference>
<organism evidence="3 4">
    <name type="scientific">Halohasta litorea</name>
    <dbReference type="NCBI Taxonomy" id="869891"/>
    <lineage>
        <taxon>Archaea</taxon>
        <taxon>Methanobacteriati</taxon>
        <taxon>Methanobacteriota</taxon>
        <taxon>Stenosarchaea group</taxon>
        <taxon>Halobacteria</taxon>
        <taxon>Halobacteriales</taxon>
        <taxon>Haloferacaceae</taxon>
        <taxon>Halohasta</taxon>
    </lineage>
</organism>
<dbReference type="InterPro" id="IPR058394">
    <property type="entry name" value="DUF8081"/>
</dbReference>
<feature type="domain" description="DUF8081" evidence="2">
    <location>
        <begin position="3"/>
        <end position="71"/>
    </location>
</feature>
<evidence type="ECO:0000259" key="2">
    <source>
        <dbReference type="Pfam" id="PF26297"/>
    </source>
</evidence>
<reference evidence="3 4" key="1">
    <citation type="journal article" date="2019" name="Int. J. Syst. Evol. Microbiol.">
        <title>The Global Catalogue of Microorganisms (GCM) 10K type strain sequencing project: providing services to taxonomists for standard genome sequencing and annotation.</title>
        <authorList>
            <consortium name="The Broad Institute Genomics Platform"/>
            <consortium name="The Broad Institute Genome Sequencing Center for Infectious Disease"/>
            <person name="Wu L."/>
            <person name="Ma J."/>
        </authorList>
    </citation>
    <scope>NUCLEOTIDE SEQUENCE [LARGE SCALE GENOMIC DNA]</scope>
    <source>
        <strain evidence="3 4">CGMCC 1.10593</strain>
    </source>
</reference>
<name>A0ABD6D4C4_9EURY</name>
<comment type="caution">
    <text evidence="3">The sequence shown here is derived from an EMBL/GenBank/DDBJ whole genome shotgun (WGS) entry which is preliminary data.</text>
</comment>
<evidence type="ECO:0000313" key="3">
    <source>
        <dbReference type="EMBL" id="MFD1640858.1"/>
    </source>
</evidence>
<protein>
    <recommendedName>
        <fullName evidence="2">DUF8081 domain-containing protein</fullName>
    </recommendedName>
</protein>
<dbReference type="EMBL" id="JBHUDM010000001">
    <property type="protein sequence ID" value="MFD1640858.1"/>
    <property type="molecule type" value="Genomic_DNA"/>
</dbReference>
<dbReference type="AlphaFoldDB" id="A0ABD6D4C4"/>
<feature type="compositionally biased region" description="Basic and acidic residues" evidence="1">
    <location>
        <begin position="14"/>
        <end position="35"/>
    </location>
</feature>
<sequence>MAYLVEIKPSARKRNGDVGRAVNREGSTRRFESRERAEAWADELTGGGRDHVWIKAAHPQDQSSVDGYLVSRNARGKLEAAYDKRRRRLRGGDHSQQQGLDDGNASLDV</sequence>
<proteinExistence type="predicted"/>
<accession>A0ABD6D4C4</accession>
<dbReference type="Pfam" id="PF26297">
    <property type="entry name" value="DUF8081"/>
    <property type="match status" value="1"/>
</dbReference>
<gene>
    <name evidence="3" type="ORF">ACFSBW_03070</name>
</gene>
<evidence type="ECO:0000313" key="4">
    <source>
        <dbReference type="Proteomes" id="UP001597052"/>
    </source>
</evidence>
<dbReference type="RefSeq" id="WP_256394552.1">
    <property type="nucleotide sequence ID" value="NZ_JANHDJ010000001.1"/>
</dbReference>
<feature type="region of interest" description="Disordered" evidence="1">
    <location>
        <begin position="1"/>
        <end position="35"/>
    </location>
</feature>